<dbReference type="PANTHER" id="PTHR33375">
    <property type="entry name" value="CHROMOSOME-PARTITIONING PROTEIN PARB-RELATED"/>
    <property type="match status" value="1"/>
</dbReference>
<evidence type="ECO:0000256" key="1">
    <source>
        <dbReference type="ARBA" id="ARBA00006295"/>
    </source>
</evidence>
<dbReference type="InterPro" id="IPR036086">
    <property type="entry name" value="ParB/Sulfiredoxin_sf"/>
</dbReference>
<dbReference type="CDD" id="cd16393">
    <property type="entry name" value="SPO0J_N"/>
    <property type="match status" value="1"/>
</dbReference>
<sequence>MARRKNNQPLKSEITAPWAESLAPTTSTPDSTIPITEIHLNKQQPRRYFDPQALEELIKSISQHGILQPLLVRPLEDGGYELVAGERRYRAATEVGLTEVPVVIRELSNEQALQLALIENLQREDLNPVEETEGILQLLSLRLNITFEEAPSVLYRLQNEAKGKVTRNEEDSELEEQIVAVFDSIGIMNWESFVRNRLPLLNLPEDIKTALREGLIAYTKAVAIARIKDEATRRQILTEAIEKKLSLSEIKERILFQSSQQESPSNSDSLPQRLKSAYQLLKKSRIWDKPEKREQLEQLLAQLEVLAKDDELSEKSEEESSVVKES</sequence>
<keyword evidence="5" id="KW-0614">Plasmid</keyword>
<evidence type="ECO:0000256" key="3">
    <source>
        <dbReference type="SAM" id="MobiDB-lite"/>
    </source>
</evidence>
<feature type="region of interest" description="Disordered" evidence="3">
    <location>
        <begin position="1"/>
        <end position="33"/>
    </location>
</feature>
<dbReference type="Gene3D" id="3.90.1530.30">
    <property type="match status" value="1"/>
</dbReference>
<protein>
    <submittedName>
        <fullName evidence="5">ParB-like partition protein</fullName>
    </submittedName>
</protein>
<dbReference type="InterPro" id="IPR041468">
    <property type="entry name" value="HTH_ParB/Spo0J"/>
</dbReference>
<dbReference type="Pfam" id="PF17762">
    <property type="entry name" value="HTH_ParB"/>
    <property type="match status" value="1"/>
</dbReference>
<dbReference type="RefSeq" id="WP_013325760.1">
    <property type="nucleotide sequence ID" value="NC_014503.1"/>
</dbReference>
<dbReference type="GO" id="GO:0007059">
    <property type="term" value="P:chromosome segregation"/>
    <property type="evidence" value="ECO:0007669"/>
    <property type="project" value="TreeGrafter"/>
</dbReference>
<dbReference type="InterPro" id="IPR004437">
    <property type="entry name" value="ParB/RepB/Spo0J"/>
</dbReference>
<dbReference type="KEGG" id="cyj:Cyan7822_6693"/>
<evidence type="ECO:0000259" key="4">
    <source>
        <dbReference type="SMART" id="SM00470"/>
    </source>
</evidence>
<proteinExistence type="inferred from homology"/>
<dbReference type="InterPro" id="IPR050336">
    <property type="entry name" value="Chromosome_partition/occlusion"/>
</dbReference>
<accession>E0UNV8</accession>
<dbReference type="Proteomes" id="UP000008206">
    <property type="component" value="Plasmid Cy782204"/>
</dbReference>
<dbReference type="GO" id="GO:0003677">
    <property type="term" value="F:DNA binding"/>
    <property type="evidence" value="ECO:0007669"/>
    <property type="project" value="UniProtKB-KW"/>
</dbReference>
<dbReference type="SUPFAM" id="SSF109709">
    <property type="entry name" value="KorB DNA-binding domain-like"/>
    <property type="match status" value="1"/>
</dbReference>
<feature type="domain" description="ParB-like N-terminal" evidence="4">
    <location>
        <begin position="31"/>
        <end position="121"/>
    </location>
</feature>
<geneLocation type="plasmid" evidence="5 6">
    <name>Cy782204</name>
</geneLocation>
<name>E0UNV8_GLOV7</name>
<gene>
    <name evidence="5" type="ordered locus">Cyan7822_6693</name>
</gene>
<dbReference type="OrthoDB" id="9802051at2"/>
<feature type="compositionally biased region" description="Low complexity" evidence="3">
    <location>
        <begin position="24"/>
        <end position="33"/>
    </location>
</feature>
<evidence type="ECO:0000313" key="6">
    <source>
        <dbReference type="Proteomes" id="UP000008206"/>
    </source>
</evidence>
<evidence type="ECO:0000256" key="2">
    <source>
        <dbReference type="ARBA" id="ARBA00023125"/>
    </source>
</evidence>
<comment type="similarity">
    <text evidence="1">Belongs to the ParB family.</text>
</comment>
<dbReference type="NCBIfam" id="TIGR00180">
    <property type="entry name" value="parB_part"/>
    <property type="match status" value="1"/>
</dbReference>
<dbReference type="HOGENOM" id="CLU_023853_4_1_3"/>
<dbReference type="PANTHER" id="PTHR33375:SF7">
    <property type="entry name" value="CHROMOSOME 2-PARTITIONING PROTEIN PARB-RELATED"/>
    <property type="match status" value="1"/>
</dbReference>
<dbReference type="SMART" id="SM00470">
    <property type="entry name" value="ParB"/>
    <property type="match status" value="1"/>
</dbReference>
<dbReference type="FunFam" id="3.90.1530.30:FF:000001">
    <property type="entry name" value="Chromosome partitioning protein ParB"/>
    <property type="match status" value="1"/>
</dbReference>
<keyword evidence="6" id="KW-1185">Reference proteome</keyword>
<dbReference type="EMBL" id="CP002202">
    <property type="protein sequence ID" value="ADN18638.1"/>
    <property type="molecule type" value="Genomic_DNA"/>
</dbReference>
<dbReference type="AlphaFoldDB" id="E0UNV8"/>
<dbReference type="Gene3D" id="1.10.10.2830">
    <property type="match status" value="1"/>
</dbReference>
<reference evidence="6" key="1">
    <citation type="journal article" date="2011" name="MBio">
        <title>Novel metabolic attributes of the genus Cyanothece, comprising a group of unicellular nitrogen-fixing Cyanobacteria.</title>
        <authorList>
            <person name="Bandyopadhyay A."/>
            <person name="Elvitigala T."/>
            <person name="Welsh E."/>
            <person name="Stockel J."/>
            <person name="Liberton M."/>
            <person name="Min H."/>
            <person name="Sherman L.A."/>
            <person name="Pakrasi H.B."/>
        </authorList>
    </citation>
    <scope>NUCLEOTIDE SEQUENCE [LARGE SCALE GENOMIC DNA]</scope>
    <source>
        <strain evidence="6">PCC 7822</strain>
        <plasmid evidence="6">Cy782204</plasmid>
    </source>
</reference>
<keyword evidence="2" id="KW-0238">DNA-binding</keyword>
<dbReference type="SUPFAM" id="SSF110849">
    <property type="entry name" value="ParB/Sulfiredoxin"/>
    <property type="match status" value="1"/>
</dbReference>
<dbReference type="InterPro" id="IPR003115">
    <property type="entry name" value="ParB_N"/>
</dbReference>
<dbReference type="eggNOG" id="COG1475">
    <property type="taxonomic scope" value="Bacteria"/>
</dbReference>
<dbReference type="GO" id="GO:0005694">
    <property type="term" value="C:chromosome"/>
    <property type="evidence" value="ECO:0007669"/>
    <property type="project" value="TreeGrafter"/>
</dbReference>
<organism evidence="5 6">
    <name type="scientific">Gloeothece verrucosa (strain PCC 7822)</name>
    <name type="common">Cyanothece sp. (strain PCC 7822)</name>
    <dbReference type="NCBI Taxonomy" id="497965"/>
    <lineage>
        <taxon>Bacteria</taxon>
        <taxon>Bacillati</taxon>
        <taxon>Cyanobacteriota</taxon>
        <taxon>Cyanophyceae</taxon>
        <taxon>Oscillatoriophycideae</taxon>
        <taxon>Chroococcales</taxon>
        <taxon>Aphanothecaceae</taxon>
        <taxon>Gloeothece</taxon>
        <taxon>Gloeothece verrucosa</taxon>
    </lineage>
</organism>
<dbReference type="Pfam" id="PF02195">
    <property type="entry name" value="ParB_N"/>
    <property type="match status" value="1"/>
</dbReference>
<evidence type="ECO:0000313" key="5">
    <source>
        <dbReference type="EMBL" id="ADN18638.1"/>
    </source>
</evidence>